<evidence type="ECO:0000256" key="5">
    <source>
        <dbReference type="SAM" id="SignalP"/>
    </source>
</evidence>
<dbReference type="InterPro" id="IPR051013">
    <property type="entry name" value="MBL_superfamily_lactonases"/>
</dbReference>
<organism evidence="7 8">
    <name type="scientific">Favolaschia claudopus</name>
    <dbReference type="NCBI Taxonomy" id="2862362"/>
    <lineage>
        <taxon>Eukaryota</taxon>
        <taxon>Fungi</taxon>
        <taxon>Dikarya</taxon>
        <taxon>Basidiomycota</taxon>
        <taxon>Agaricomycotina</taxon>
        <taxon>Agaricomycetes</taxon>
        <taxon>Agaricomycetidae</taxon>
        <taxon>Agaricales</taxon>
        <taxon>Marasmiineae</taxon>
        <taxon>Mycenaceae</taxon>
        <taxon>Favolaschia</taxon>
    </lineage>
</organism>
<name>A0AAW0BI43_9AGAR</name>
<evidence type="ECO:0000256" key="4">
    <source>
        <dbReference type="ARBA" id="ARBA00022833"/>
    </source>
</evidence>
<comment type="caution">
    <text evidence="7">The sequence shown here is derived from an EMBL/GenBank/DDBJ whole genome shotgun (WGS) entry which is preliminary data.</text>
</comment>
<dbReference type="InterPro" id="IPR001279">
    <property type="entry name" value="Metallo-B-lactamas"/>
</dbReference>
<evidence type="ECO:0000256" key="2">
    <source>
        <dbReference type="ARBA" id="ARBA00022723"/>
    </source>
</evidence>
<gene>
    <name evidence="7" type="ORF">R3P38DRAFT_1063441</name>
</gene>
<reference evidence="7 8" key="1">
    <citation type="journal article" date="2024" name="J Genomics">
        <title>Draft genome sequencing and assembly of Favolaschia claudopus CIRM-BRFM 2984 isolated from oak limbs.</title>
        <authorList>
            <person name="Navarro D."/>
            <person name="Drula E."/>
            <person name="Chaduli D."/>
            <person name="Cazenave R."/>
            <person name="Ahrendt S."/>
            <person name="Wang J."/>
            <person name="Lipzen A."/>
            <person name="Daum C."/>
            <person name="Barry K."/>
            <person name="Grigoriev I.V."/>
            <person name="Favel A."/>
            <person name="Rosso M.N."/>
            <person name="Martin F."/>
        </authorList>
    </citation>
    <scope>NUCLEOTIDE SEQUENCE [LARGE SCALE GENOMIC DNA]</scope>
    <source>
        <strain evidence="7 8">CIRM-BRFM 2984</strain>
    </source>
</reference>
<keyword evidence="4" id="KW-0862">Zinc</keyword>
<dbReference type="AlphaFoldDB" id="A0AAW0BI43"/>
<dbReference type="InterPro" id="IPR036866">
    <property type="entry name" value="RibonucZ/Hydroxyglut_hydro"/>
</dbReference>
<evidence type="ECO:0000256" key="1">
    <source>
        <dbReference type="ARBA" id="ARBA00007749"/>
    </source>
</evidence>
<dbReference type="GO" id="GO:0016787">
    <property type="term" value="F:hydrolase activity"/>
    <property type="evidence" value="ECO:0007669"/>
    <property type="project" value="UniProtKB-KW"/>
</dbReference>
<dbReference type="Gene3D" id="3.60.15.10">
    <property type="entry name" value="Ribonuclease Z/Hydroxyacylglutathione hydrolase-like"/>
    <property type="match status" value="1"/>
</dbReference>
<dbReference type="SMART" id="SM00849">
    <property type="entry name" value="Lactamase_B"/>
    <property type="match status" value="1"/>
</dbReference>
<feature type="signal peptide" evidence="5">
    <location>
        <begin position="1"/>
        <end position="18"/>
    </location>
</feature>
<protein>
    <submittedName>
        <fullName evidence="7">Metallo-beta-lactamase superfamily protein</fullName>
    </submittedName>
</protein>
<proteinExistence type="inferred from homology"/>
<dbReference type="SUPFAM" id="SSF56281">
    <property type="entry name" value="Metallo-hydrolase/oxidoreductase"/>
    <property type="match status" value="1"/>
</dbReference>
<keyword evidence="8" id="KW-1185">Reference proteome</keyword>
<dbReference type="PANTHER" id="PTHR42978">
    <property type="entry name" value="QUORUM-QUENCHING LACTONASE YTNP-RELATED-RELATED"/>
    <property type="match status" value="1"/>
</dbReference>
<dbReference type="GO" id="GO:0046872">
    <property type="term" value="F:metal ion binding"/>
    <property type="evidence" value="ECO:0007669"/>
    <property type="project" value="UniProtKB-KW"/>
</dbReference>
<dbReference type="Proteomes" id="UP001362999">
    <property type="component" value="Unassembled WGS sequence"/>
</dbReference>
<evidence type="ECO:0000256" key="3">
    <source>
        <dbReference type="ARBA" id="ARBA00022801"/>
    </source>
</evidence>
<accession>A0AAW0BI43</accession>
<keyword evidence="3" id="KW-0378">Hydrolase</keyword>
<dbReference type="EMBL" id="JAWWNJ010000034">
    <property type="protein sequence ID" value="KAK7025199.1"/>
    <property type="molecule type" value="Genomic_DNA"/>
</dbReference>
<keyword evidence="5" id="KW-0732">Signal</keyword>
<dbReference type="PANTHER" id="PTHR42978:SF5">
    <property type="entry name" value="METALLO-BETA-LACTAMASE DOMAIN-CONTAINING PROTEIN"/>
    <property type="match status" value="1"/>
</dbReference>
<dbReference type="Pfam" id="PF00753">
    <property type="entry name" value="Lactamase_B"/>
    <property type="match status" value="1"/>
</dbReference>
<feature type="chain" id="PRO_5043844249" evidence="5">
    <location>
        <begin position="19"/>
        <end position="381"/>
    </location>
</feature>
<keyword evidence="2" id="KW-0479">Metal-binding</keyword>
<sequence length="381" mass="41602">MRMLSALSLVLVAGEAYAAGLDLGIPASQATVNVRVFNTANGTVVNNAHTLFTPNLPGRESVVVPIYSFLVEHSTRRFMFDLGIRTDVLNFAPSVAALFSGGIIAIDPHKDITELLEDGGIPLTSIDAVFWSHAHFDHIGDMSKFPNSTDLIIGSEMDTNTFPDFPNGTLQASDLEGRTVTKIDFSTANLTFSGLKAIDFFGDGSFYLVNTPGHLPGHMTALARVTPTSFISLGGDTFHHVGEARPRPFFQHNFPCPADLLEEARTAISTDFFWSALSREGNFDLPTRFQQLFAVSDLPDSFYADPVTSQVSLEKVARFDADPDILVLVAHDVSLRDTIPYFPAYLNDWKANGFKQANVWNFVNKTNPAFAFSPINNGTAS</sequence>
<evidence type="ECO:0000259" key="6">
    <source>
        <dbReference type="SMART" id="SM00849"/>
    </source>
</evidence>
<evidence type="ECO:0000313" key="7">
    <source>
        <dbReference type="EMBL" id="KAK7025199.1"/>
    </source>
</evidence>
<feature type="domain" description="Metallo-beta-lactamase" evidence="6">
    <location>
        <begin position="65"/>
        <end position="277"/>
    </location>
</feature>
<dbReference type="CDD" id="cd07730">
    <property type="entry name" value="metallo-hydrolase-like_MBL-fold"/>
    <property type="match status" value="1"/>
</dbReference>
<evidence type="ECO:0000313" key="8">
    <source>
        <dbReference type="Proteomes" id="UP001362999"/>
    </source>
</evidence>
<comment type="similarity">
    <text evidence="1">Belongs to the metallo-beta-lactamase superfamily.</text>
</comment>